<dbReference type="Proteomes" id="UP000015530">
    <property type="component" value="Unassembled WGS sequence"/>
</dbReference>
<reference evidence="3" key="1">
    <citation type="journal article" date="2013" name="Mol. Plant Microbe Interact.">
        <title>Global aspects of pacC regulation of pathogenicity genes in Colletotrichum gloeosporioides as revealed by transcriptome analysis.</title>
        <authorList>
            <person name="Alkan N."/>
            <person name="Meng X."/>
            <person name="Friedlander G."/>
            <person name="Reuveni E."/>
            <person name="Sukno S."/>
            <person name="Sherman A."/>
            <person name="Thon M."/>
            <person name="Fluhr R."/>
            <person name="Prusky D."/>
        </authorList>
    </citation>
    <scope>NUCLEOTIDE SEQUENCE [LARGE SCALE GENOMIC DNA]</scope>
    <source>
        <strain evidence="3">Cg-14</strain>
    </source>
</reference>
<comment type="caution">
    <text evidence="2">The sequence shown here is derived from an EMBL/GenBank/DDBJ whole genome shotgun (WGS) entry which is preliminary data.</text>
</comment>
<feature type="compositionally biased region" description="Low complexity" evidence="1">
    <location>
        <begin position="43"/>
        <end position="56"/>
    </location>
</feature>
<evidence type="ECO:0000256" key="1">
    <source>
        <dbReference type="SAM" id="MobiDB-lite"/>
    </source>
</evidence>
<sequence length="162" mass="17135">MADRRGWAHSASASKSSDNTRETSRSEATAAVGIEASQPILRSSYTTSAPSTSESTAKVTPATAYSRNAVSSANHNQVDGQNTSATDSAPLNTIARKEAGIDNLAGTKSAGEIHRSNDKQNANDLQKATRLPYSGQLAEDTVDVSTPWDAHGTPTRFKMVIR</sequence>
<dbReference type="OrthoDB" id="10399513at2759"/>
<feature type="region of interest" description="Disordered" evidence="1">
    <location>
        <begin position="1"/>
        <end position="88"/>
    </location>
</feature>
<dbReference type="EMBL" id="AMYD01001381">
    <property type="protein sequence ID" value="EQB53372.1"/>
    <property type="molecule type" value="Genomic_DNA"/>
</dbReference>
<feature type="compositionally biased region" description="Polar residues" evidence="1">
    <location>
        <begin position="63"/>
        <end position="88"/>
    </location>
</feature>
<name>T0KD54_COLGC</name>
<dbReference type="AlphaFoldDB" id="T0KD54"/>
<accession>T0KD54</accession>
<evidence type="ECO:0000313" key="2">
    <source>
        <dbReference type="EMBL" id="EQB53372.1"/>
    </source>
</evidence>
<protein>
    <submittedName>
        <fullName evidence="2">Uncharacterized protein</fullName>
    </submittedName>
</protein>
<gene>
    <name evidence="2" type="ORF">CGLO_06901</name>
</gene>
<evidence type="ECO:0000313" key="3">
    <source>
        <dbReference type="Proteomes" id="UP000015530"/>
    </source>
</evidence>
<organism evidence="2 3">
    <name type="scientific">Colletotrichum gloeosporioides (strain Cg-14)</name>
    <name type="common">Anthracnose fungus</name>
    <name type="synonym">Glomerella cingulata</name>
    <dbReference type="NCBI Taxonomy" id="1237896"/>
    <lineage>
        <taxon>Eukaryota</taxon>
        <taxon>Fungi</taxon>
        <taxon>Dikarya</taxon>
        <taxon>Ascomycota</taxon>
        <taxon>Pezizomycotina</taxon>
        <taxon>Sordariomycetes</taxon>
        <taxon>Hypocreomycetidae</taxon>
        <taxon>Glomerellales</taxon>
        <taxon>Glomerellaceae</taxon>
        <taxon>Colletotrichum</taxon>
        <taxon>Colletotrichum gloeosporioides species complex</taxon>
    </lineage>
</organism>
<dbReference type="HOGENOM" id="CLU_1635249_0_0_1"/>
<proteinExistence type="predicted"/>